<dbReference type="InterPro" id="IPR009057">
    <property type="entry name" value="Homeodomain-like_sf"/>
</dbReference>
<evidence type="ECO:0000256" key="2">
    <source>
        <dbReference type="ARBA" id="ARBA00023125"/>
    </source>
</evidence>
<keyword evidence="6" id="KW-1185">Reference proteome</keyword>
<proteinExistence type="predicted"/>
<keyword evidence="1" id="KW-0805">Transcription regulation</keyword>
<comment type="caution">
    <text evidence="5">The sequence shown here is derived from an EMBL/GenBank/DDBJ whole genome shotgun (WGS) entry which is preliminary data.</text>
</comment>
<evidence type="ECO:0000313" key="5">
    <source>
        <dbReference type="EMBL" id="MFD0959368.1"/>
    </source>
</evidence>
<evidence type="ECO:0000313" key="6">
    <source>
        <dbReference type="Proteomes" id="UP001596989"/>
    </source>
</evidence>
<dbReference type="PANTHER" id="PTHR43280">
    <property type="entry name" value="ARAC-FAMILY TRANSCRIPTIONAL REGULATOR"/>
    <property type="match status" value="1"/>
</dbReference>
<feature type="domain" description="HTH araC/xylS-type" evidence="4">
    <location>
        <begin position="24"/>
        <end position="123"/>
    </location>
</feature>
<dbReference type="InterPro" id="IPR020449">
    <property type="entry name" value="Tscrpt_reg_AraC-type_HTH"/>
</dbReference>
<reference evidence="6" key="1">
    <citation type="journal article" date="2019" name="Int. J. Syst. Evol. Microbiol.">
        <title>The Global Catalogue of Microorganisms (GCM) 10K type strain sequencing project: providing services to taxonomists for standard genome sequencing and annotation.</title>
        <authorList>
            <consortium name="The Broad Institute Genomics Platform"/>
            <consortium name="The Broad Institute Genome Sequencing Center for Infectious Disease"/>
            <person name="Wu L."/>
            <person name="Ma J."/>
        </authorList>
    </citation>
    <scope>NUCLEOTIDE SEQUENCE [LARGE SCALE GENOMIC DNA]</scope>
    <source>
        <strain evidence="6">CCUG 59129</strain>
    </source>
</reference>
<dbReference type="Proteomes" id="UP001596989">
    <property type="component" value="Unassembled WGS sequence"/>
</dbReference>
<dbReference type="Pfam" id="PF12833">
    <property type="entry name" value="HTH_18"/>
    <property type="match status" value="1"/>
</dbReference>
<dbReference type="PRINTS" id="PR00032">
    <property type="entry name" value="HTHARAC"/>
</dbReference>
<dbReference type="PANTHER" id="PTHR43280:SF2">
    <property type="entry name" value="HTH-TYPE TRANSCRIPTIONAL REGULATOR EXSA"/>
    <property type="match status" value="1"/>
</dbReference>
<keyword evidence="3" id="KW-0804">Transcription</keyword>
<dbReference type="PROSITE" id="PS01124">
    <property type="entry name" value="HTH_ARAC_FAMILY_2"/>
    <property type="match status" value="1"/>
</dbReference>
<evidence type="ECO:0000256" key="1">
    <source>
        <dbReference type="ARBA" id="ARBA00023015"/>
    </source>
</evidence>
<dbReference type="SUPFAM" id="SSF46689">
    <property type="entry name" value="Homeodomain-like"/>
    <property type="match status" value="2"/>
</dbReference>
<dbReference type="SMART" id="SM00342">
    <property type="entry name" value="HTH_ARAC"/>
    <property type="match status" value="1"/>
</dbReference>
<protein>
    <submittedName>
        <fullName evidence="5">Helix-turn-helix domain-containing protein</fullName>
    </submittedName>
</protein>
<evidence type="ECO:0000256" key="3">
    <source>
        <dbReference type="ARBA" id="ARBA00023163"/>
    </source>
</evidence>
<dbReference type="PROSITE" id="PS00041">
    <property type="entry name" value="HTH_ARAC_FAMILY_1"/>
    <property type="match status" value="1"/>
</dbReference>
<gene>
    <name evidence="5" type="ORF">ACFQ2I_08190</name>
</gene>
<accession>A0ABW3HPB0</accession>
<keyword evidence="2" id="KW-0238">DNA-binding</keyword>
<dbReference type="InterPro" id="IPR018062">
    <property type="entry name" value="HTH_AraC-typ_CS"/>
</dbReference>
<dbReference type="EMBL" id="JBHTJZ010000009">
    <property type="protein sequence ID" value="MFD0959368.1"/>
    <property type="molecule type" value="Genomic_DNA"/>
</dbReference>
<organism evidence="5 6">
    <name type="scientific">Paenibacillus chungangensis</name>
    <dbReference type="NCBI Taxonomy" id="696535"/>
    <lineage>
        <taxon>Bacteria</taxon>
        <taxon>Bacillati</taxon>
        <taxon>Bacillota</taxon>
        <taxon>Bacilli</taxon>
        <taxon>Bacillales</taxon>
        <taxon>Paenibacillaceae</taxon>
        <taxon>Paenibacillus</taxon>
    </lineage>
</organism>
<dbReference type="RefSeq" id="WP_377563476.1">
    <property type="nucleotide sequence ID" value="NZ_JBHTJZ010000009.1"/>
</dbReference>
<evidence type="ECO:0000259" key="4">
    <source>
        <dbReference type="PROSITE" id="PS01124"/>
    </source>
</evidence>
<dbReference type="InterPro" id="IPR018060">
    <property type="entry name" value="HTH_AraC"/>
</dbReference>
<sequence length="127" mass="14627">MIHFLRDIKSKTEHYSGHAQSIVARVQAIIERDYSNSALSIVQIAEQLYISSSHLSTVFKKKTGKPFSQYLKEIRLKKASELMKEDRLKIYEIAASVGYLNEKSFSRAFRRELGVSPQNYKRESGLL</sequence>
<dbReference type="Gene3D" id="1.10.10.60">
    <property type="entry name" value="Homeodomain-like"/>
    <property type="match status" value="2"/>
</dbReference>
<name>A0ABW3HPB0_9BACL</name>